<comment type="similarity">
    <text evidence="12">Belongs to the OXA1/ALB3/YidC family. Type 2 subfamily.</text>
</comment>
<dbReference type="InterPro" id="IPR047196">
    <property type="entry name" value="YidC_ALB_C"/>
</dbReference>
<dbReference type="GO" id="GO:0015031">
    <property type="term" value="P:protein transport"/>
    <property type="evidence" value="ECO:0007669"/>
    <property type="project" value="UniProtKB-KW"/>
</dbReference>
<evidence type="ECO:0000313" key="15">
    <source>
        <dbReference type="Proteomes" id="UP000461595"/>
    </source>
</evidence>
<evidence type="ECO:0000256" key="8">
    <source>
        <dbReference type="ARBA" id="ARBA00023136"/>
    </source>
</evidence>
<name>A0A7X3G8Z9_9STRE</name>
<keyword evidence="9" id="KW-0564">Palmitate</keyword>
<evidence type="ECO:0000313" key="14">
    <source>
        <dbReference type="EMBL" id="MVX58626.1"/>
    </source>
</evidence>
<reference evidence="14 15" key="1">
    <citation type="submission" date="2019-12" db="EMBL/GenBank/DDBJ databases">
        <title>Microbes associate with the intestines of laboratory mice.</title>
        <authorList>
            <person name="Navarre W."/>
            <person name="Wong E."/>
        </authorList>
    </citation>
    <scope>NUCLEOTIDE SEQUENCE [LARGE SCALE GENOMIC DNA]</scope>
    <source>
        <strain evidence="14 15">NM51_B2-22</strain>
    </source>
</reference>
<evidence type="ECO:0000256" key="9">
    <source>
        <dbReference type="ARBA" id="ARBA00023139"/>
    </source>
</evidence>
<dbReference type="AlphaFoldDB" id="A0A7X3G8Z9"/>
<dbReference type="InterPro" id="IPR028055">
    <property type="entry name" value="YidC/Oxa/ALB_C"/>
</dbReference>
<dbReference type="EMBL" id="WSRS01000017">
    <property type="protein sequence ID" value="MVX58626.1"/>
    <property type="molecule type" value="Genomic_DNA"/>
</dbReference>
<feature type="transmembrane region" description="Helical" evidence="12">
    <location>
        <begin position="203"/>
        <end position="226"/>
    </location>
</feature>
<comment type="caution">
    <text evidence="14">The sequence shown here is derived from an EMBL/GenBank/DDBJ whole genome shotgun (WGS) entry which is preliminary data.</text>
</comment>
<dbReference type="GO" id="GO:0032977">
    <property type="term" value="F:membrane insertase activity"/>
    <property type="evidence" value="ECO:0007669"/>
    <property type="project" value="InterPro"/>
</dbReference>
<evidence type="ECO:0000256" key="11">
    <source>
        <dbReference type="ARBA" id="ARBA00023288"/>
    </source>
</evidence>
<protein>
    <recommendedName>
        <fullName evidence="12">Membrane protein insertase YidC</fullName>
    </recommendedName>
    <alternativeName>
        <fullName evidence="12">Foldase YidC</fullName>
    </alternativeName>
    <alternativeName>
        <fullName evidence="12">Membrane integrase YidC</fullName>
    </alternativeName>
    <alternativeName>
        <fullName evidence="12">Membrane protein YidC</fullName>
    </alternativeName>
</protein>
<dbReference type="OrthoDB" id="9780552at2"/>
<dbReference type="CDD" id="cd20070">
    <property type="entry name" value="5TM_YidC_Alb3"/>
    <property type="match status" value="1"/>
</dbReference>
<proteinExistence type="inferred from homology"/>
<comment type="function">
    <text evidence="12">Required for the insertion and/or proper folding and/or complex formation of integral membrane proteins into the membrane. Involved in integration of membrane proteins that insert both dependently and independently of the Sec translocase complex, as well as at least some lipoproteins.</text>
</comment>
<sequence>MNVKRKKIFSIGLMGVALVTLTACGTSQVTSQSSGLWEKLVYLFAETINGLSLGGNVGLGIILMTLVLRTLLLPVFQYQTKSSQKMQEIQPALRALQEEYRGRGREGQEELARKTQALYAEQGVRPFAAFIPLFVQLPILLAFYQSLTRVDILQGAHFLWLDLSQPDPYLILPFLAAALTFGASWLSTYALKEKNGLTSSMTYIMPVMIFFLSLSVASGVALYWTISNAYQVGQTLFLNNPFKIVAERQREEDEAKQKVVAERKAIRKAQKKRKKK</sequence>
<dbReference type="PANTHER" id="PTHR12428:SF65">
    <property type="entry name" value="CYTOCHROME C OXIDASE ASSEMBLY PROTEIN COX18, MITOCHONDRIAL"/>
    <property type="match status" value="1"/>
</dbReference>
<organism evidence="14 15">
    <name type="scientific">Streptococcus danieliae</name>
    <dbReference type="NCBI Taxonomy" id="747656"/>
    <lineage>
        <taxon>Bacteria</taxon>
        <taxon>Bacillati</taxon>
        <taxon>Bacillota</taxon>
        <taxon>Bacilli</taxon>
        <taxon>Lactobacillales</taxon>
        <taxon>Streptococcaceae</taxon>
        <taxon>Streptococcus</taxon>
    </lineage>
</organism>
<dbReference type="NCBIfam" id="TIGR03592">
    <property type="entry name" value="yidC_oxa1_cterm"/>
    <property type="match status" value="1"/>
</dbReference>
<accession>A0A7X3G8Z9</accession>
<keyword evidence="6 12" id="KW-0653">Protein transport</keyword>
<evidence type="ECO:0000256" key="12">
    <source>
        <dbReference type="HAMAP-Rule" id="MF_01811"/>
    </source>
</evidence>
<evidence type="ECO:0000256" key="5">
    <source>
        <dbReference type="ARBA" id="ARBA00022729"/>
    </source>
</evidence>
<dbReference type="PRINTS" id="PR00701">
    <property type="entry name" value="60KDINNERMP"/>
</dbReference>
<dbReference type="Pfam" id="PF02096">
    <property type="entry name" value="60KD_IMP"/>
    <property type="match status" value="1"/>
</dbReference>
<comment type="subcellular location">
    <subcellularLocation>
        <location evidence="1 12">Cell membrane</location>
        <topology evidence="1 12">Multi-pass membrane protein</topology>
    </subcellularLocation>
</comment>
<evidence type="ECO:0000256" key="4">
    <source>
        <dbReference type="ARBA" id="ARBA00022692"/>
    </source>
</evidence>
<keyword evidence="7 12" id="KW-1133">Transmembrane helix</keyword>
<keyword evidence="4 12" id="KW-0812">Transmembrane</keyword>
<feature type="transmembrane region" description="Helical" evidence="12">
    <location>
        <begin position="169"/>
        <end position="191"/>
    </location>
</feature>
<dbReference type="Proteomes" id="UP000461595">
    <property type="component" value="Unassembled WGS sequence"/>
</dbReference>
<keyword evidence="8 12" id="KW-0472">Membrane</keyword>
<evidence type="ECO:0000256" key="6">
    <source>
        <dbReference type="ARBA" id="ARBA00022927"/>
    </source>
</evidence>
<feature type="domain" description="Membrane insertase YidC/Oxa/ALB C-terminal" evidence="13">
    <location>
        <begin position="58"/>
        <end position="239"/>
    </location>
</feature>
<keyword evidence="11 12" id="KW-0449">Lipoprotein</keyword>
<evidence type="ECO:0000256" key="2">
    <source>
        <dbReference type="ARBA" id="ARBA00022448"/>
    </source>
</evidence>
<evidence type="ECO:0000259" key="13">
    <source>
        <dbReference type="Pfam" id="PF02096"/>
    </source>
</evidence>
<feature type="transmembrane region" description="Helical" evidence="12">
    <location>
        <begin position="123"/>
        <end position="144"/>
    </location>
</feature>
<dbReference type="PANTHER" id="PTHR12428">
    <property type="entry name" value="OXA1"/>
    <property type="match status" value="1"/>
</dbReference>
<feature type="transmembrane region" description="Helical" evidence="12">
    <location>
        <begin position="55"/>
        <end position="76"/>
    </location>
</feature>
<evidence type="ECO:0000256" key="3">
    <source>
        <dbReference type="ARBA" id="ARBA00022475"/>
    </source>
</evidence>
<dbReference type="InterPro" id="IPR001708">
    <property type="entry name" value="YidC/ALB3/OXA1/COX18"/>
</dbReference>
<dbReference type="InterPro" id="IPR023060">
    <property type="entry name" value="YidC/YidC1/YidC2_Firmicutes"/>
</dbReference>
<gene>
    <name evidence="12 14" type="primary">yidC</name>
    <name evidence="14" type="ORF">E5983_03035</name>
</gene>
<evidence type="ECO:0000256" key="10">
    <source>
        <dbReference type="ARBA" id="ARBA00023186"/>
    </source>
</evidence>
<dbReference type="PROSITE" id="PS51257">
    <property type="entry name" value="PROKAR_LIPOPROTEIN"/>
    <property type="match status" value="1"/>
</dbReference>
<keyword evidence="5 12" id="KW-0732">Signal</keyword>
<dbReference type="GO" id="GO:0005886">
    <property type="term" value="C:plasma membrane"/>
    <property type="evidence" value="ECO:0007669"/>
    <property type="project" value="UniProtKB-SubCell"/>
</dbReference>
<dbReference type="GO" id="GO:0051205">
    <property type="term" value="P:protein insertion into membrane"/>
    <property type="evidence" value="ECO:0007669"/>
    <property type="project" value="TreeGrafter"/>
</dbReference>
<keyword evidence="3 12" id="KW-1003">Cell membrane</keyword>
<evidence type="ECO:0000256" key="7">
    <source>
        <dbReference type="ARBA" id="ARBA00022989"/>
    </source>
</evidence>
<keyword evidence="2 12" id="KW-0813">Transport</keyword>
<dbReference type="HAMAP" id="MF_01811">
    <property type="entry name" value="YidC_type2"/>
    <property type="match status" value="1"/>
</dbReference>
<evidence type="ECO:0000256" key="1">
    <source>
        <dbReference type="ARBA" id="ARBA00004651"/>
    </source>
</evidence>
<keyword evidence="10 12" id="KW-0143">Chaperone</keyword>